<dbReference type="EMBL" id="BMPI01000099">
    <property type="protein sequence ID" value="GGM84978.1"/>
    <property type="molecule type" value="Genomic_DNA"/>
</dbReference>
<dbReference type="InterPro" id="IPR036291">
    <property type="entry name" value="NAD(P)-bd_dom_sf"/>
</dbReference>
<reference evidence="9" key="2">
    <citation type="submission" date="2020-09" db="EMBL/GenBank/DDBJ databases">
        <authorList>
            <person name="Sun Q."/>
            <person name="Ohkuma M."/>
        </authorList>
    </citation>
    <scope>NUCLEOTIDE SEQUENCE</scope>
    <source>
        <strain evidence="9">JCM 19831</strain>
    </source>
</reference>
<comment type="similarity">
    <text evidence="6">Belongs to the mannitol dehydrogenase family. UxuB subfamily.</text>
</comment>
<dbReference type="PANTHER" id="PTHR43362">
    <property type="entry name" value="MANNITOL DEHYDROGENASE DSF1-RELATED"/>
    <property type="match status" value="1"/>
</dbReference>
<evidence type="ECO:0000256" key="6">
    <source>
        <dbReference type="ARBA" id="ARBA00061451"/>
    </source>
</evidence>
<keyword evidence="4" id="KW-0520">NAD</keyword>
<dbReference type="InterPro" id="IPR000669">
    <property type="entry name" value="Mannitol_DH"/>
</dbReference>
<evidence type="ECO:0000256" key="5">
    <source>
        <dbReference type="ARBA" id="ARBA00048615"/>
    </source>
</evidence>
<evidence type="ECO:0000256" key="1">
    <source>
        <dbReference type="ARBA" id="ARBA00012939"/>
    </source>
</evidence>
<dbReference type="InterPro" id="IPR013118">
    <property type="entry name" value="Mannitol_DH_C"/>
</dbReference>
<dbReference type="Proteomes" id="UP000642070">
    <property type="component" value="Unassembled WGS sequence"/>
</dbReference>
<dbReference type="FunFam" id="3.40.50.720:FF:000129">
    <property type="entry name" value="D-mannonate oxidoreductase"/>
    <property type="match status" value="1"/>
</dbReference>
<feature type="domain" description="Mannitol dehydrogenase C-terminal" evidence="8">
    <location>
        <begin position="277"/>
        <end position="461"/>
    </location>
</feature>
<protein>
    <recommendedName>
        <fullName evidence="2">Mannitol-1-phosphate 5-dehydrogenase</fullName>
        <ecNumber evidence="1">1.1.1.17</ecNumber>
    </recommendedName>
</protein>
<reference evidence="9" key="1">
    <citation type="journal article" date="2014" name="Int. J. Syst. Evol. Microbiol.">
        <title>Complete genome sequence of Corynebacterium casei LMG S-19264T (=DSM 44701T), isolated from a smear-ripened cheese.</title>
        <authorList>
            <consortium name="US DOE Joint Genome Institute (JGI-PGF)"/>
            <person name="Walter F."/>
            <person name="Albersmeier A."/>
            <person name="Kalinowski J."/>
            <person name="Ruckert C."/>
        </authorList>
    </citation>
    <scope>NUCLEOTIDE SEQUENCE</scope>
    <source>
        <strain evidence="9">JCM 19831</strain>
    </source>
</reference>
<dbReference type="InterPro" id="IPR008927">
    <property type="entry name" value="6-PGluconate_DH-like_C_sf"/>
</dbReference>
<dbReference type="PRINTS" id="PR00084">
    <property type="entry name" value="MTLDHDRGNASE"/>
</dbReference>
<dbReference type="InterPro" id="IPR013328">
    <property type="entry name" value="6PGD_dom2"/>
</dbReference>
<evidence type="ECO:0000313" key="9">
    <source>
        <dbReference type="EMBL" id="GGM84978.1"/>
    </source>
</evidence>
<dbReference type="InterPro" id="IPR023027">
    <property type="entry name" value="Mannitol_DH_CS"/>
</dbReference>
<feature type="domain" description="Mannitol dehydrogenase N-terminal" evidence="7">
    <location>
        <begin position="18"/>
        <end position="268"/>
    </location>
</feature>
<evidence type="ECO:0000256" key="2">
    <source>
        <dbReference type="ARBA" id="ARBA00016219"/>
    </source>
</evidence>
<dbReference type="SUPFAM" id="SSF51735">
    <property type="entry name" value="NAD(P)-binding Rossmann-fold domains"/>
    <property type="match status" value="1"/>
</dbReference>
<dbReference type="AlphaFoldDB" id="A0A917X7Q8"/>
<evidence type="ECO:0000256" key="3">
    <source>
        <dbReference type="ARBA" id="ARBA00023002"/>
    </source>
</evidence>
<dbReference type="Pfam" id="PF01232">
    <property type="entry name" value="Mannitol_dh"/>
    <property type="match status" value="1"/>
</dbReference>
<evidence type="ECO:0000256" key="4">
    <source>
        <dbReference type="ARBA" id="ARBA00023027"/>
    </source>
</evidence>
<gene>
    <name evidence="9" type="ORF">GCM10007977_103270</name>
</gene>
<dbReference type="EC" id="1.1.1.17" evidence="1"/>
<dbReference type="Gene3D" id="1.10.1040.10">
    <property type="entry name" value="N-(1-d-carboxylethyl)-l-norvaline Dehydrogenase, domain 2"/>
    <property type="match status" value="1"/>
</dbReference>
<sequence>MRPAYEPSRYDRSGLSVGIVHFGVGNFHRSHQAMYLDRLFERGEDLDWAICGVGLLPGDRRMRDALASQDTAYTLVERRPDGSTDARIIGSIVEYLFGPDDPERVLERLADPATRIVSLTITEGGYNTSDITGEFDESNPGVRQDLRPGAAPGTAFGYVVEGLARRRARGIPPFTVMSCDNLPGNGDVARKAFVAYARLRDPGLGDWIDATVAFPNGMVDRITPVTTDADRAFVAREFAVEDAWPVLCEPFVQWVLEDDFTLGRPAFEHVGVQVVTDVTPYELMKLRLLNASHQALAYPGYLLGHRLTHEAAADPRLVELLTRYMDEEATPTLRPVPGIDLAAYGRSLLDRFANPYVRDTLARLATDASDRIPKFLLPVVHDRVRLGRPAPMAALVVAGWAVFAADVDEPGAPDRQRAAVAAAVRRQQADPIGFLRDTDLFGDLAERPTFADAFAASYRDIRAGGITAALAARLGTS</sequence>
<dbReference type="RefSeq" id="WP_190257466.1">
    <property type="nucleotide sequence ID" value="NZ_BMPI01000099.1"/>
</dbReference>
<evidence type="ECO:0000259" key="8">
    <source>
        <dbReference type="Pfam" id="PF08125"/>
    </source>
</evidence>
<dbReference type="Gene3D" id="3.40.50.720">
    <property type="entry name" value="NAD(P)-binding Rossmann-like Domain"/>
    <property type="match status" value="1"/>
</dbReference>
<evidence type="ECO:0000313" key="10">
    <source>
        <dbReference type="Proteomes" id="UP000642070"/>
    </source>
</evidence>
<dbReference type="GO" id="GO:0008926">
    <property type="term" value="F:mannitol-1-phosphate 5-dehydrogenase activity"/>
    <property type="evidence" value="ECO:0007669"/>
    <property type="project" value="UniProtKB-EC"/>
</dbReference>
<dbReference type="PANTHER" id="PTHR43362:SF1">
    <property type="entry name" value="MANNITOL DEHYDROGENASE 2-RELATED"/>
    <property type="match status" value="1"/>
</dbReference>
<dbReference type="InterPro" id="IPR013131">
    <property type="entry name" value="Mannitol_DH_N"/>
</dbReference>
<dbReference type="GO" id="GO:0019594">
    <property type="term" value="P:mannitol metabolic process"/>
    <property type="evidence" value="ECO:0007669"/>
    <property type="project" value="InterPro"/>
</dbReference>
<name>A0A917X7Q8_9ACTN</name>
<evidence type="ECO:0000259" key="7">
    <source>
        <dbReference type="Pfam" id="PF01232"/>
    </source>
</evidence>
<dbReference type="SUPFAM" id="SSF48179">
    <property type="entry name" value="6-phosphogluconate dehydrogenase C-terminal domain-like"/>
    <property type="match status" value="1"/>
</dbReference>
<comment type="caution">
    <text evidence="9">The sequence shown here is derived from an EMBL/GenBank/DDBJ whole genome shotgun (WGS) entry which is preliminary data.</text>
</comment>
<accession>A0A917X7Q8</accession>
<keyword evidence="10" id="KW-1185">Reference proteome</keyword>
<keyword evidence="3" id="KW-0560">Oxidoreductase</keyword>
<organism evidence="9 10">
    <name type="scientific">Dactylosporangium sucinum</name>
    <dbReference type="NCBI Taxonomy" id="1424081"/>
    <lineage>
        <taxon>Bacteria</taxon>
        <taxon>Bacillati</taxon>
        <taxon>Actinomycetota</taxon>
        <taxon>Actinomycetes</taxon>
        <taxon>Micromonosporales</taxon>
        <taxon>Micromonosporaceae</taxon>
        <taxon>Dactylosporangium</taxon>
    </lineage>
</organism>
<dbReference type="Pfam" id="PF08125">
    <property type="entry name" value="Mannitol_dh_C"/>
    <property type="match status" value="1"/>
</dbReference>
<dbReference type="InterPro" id="IPR050988">
    <property type="entry name" value="Mannitol_DH/Oxidoreductase"/>
</dbReference>
<comment type="catalytic activity">
    <reaction evidence="5">
        <text>D-mannitol 1-phosphate + NAD(+) = beta-D-fructose 6-phosphate + NADH + H(+)</text>
        <dbReference type="Rhea" id="RHEA:19661"/>
        <dbReference type="ChEBI" id="CHEBI:15378"/>
        <dbReference type="ChEBI" id="CHEBI:57540"/>
        <dbReference type="ChEBI" id="CHEBI:57634"/>
        <dbReference type="ChEBI" id="CHEBI:57945"/>
        <dbReference type="ChEBI" id="CHEBI:61381"/>
        <dbReference type="EC" id="1.1.1.17"/>
    </reaction>
</comment>
<proteinExistence type="inferred from homology"/>
<dbReference type="PROSITE" id="PS00974">
    <property type="entry name" value="MANNITOL_DHGENASE"/>
    <property type="match status" value="1"/>
</dbReference>